<proteinExistence type="predicted"/>
<evidence type="ECO:0000259" key="4">
    <source>
        <dbReference type="PROSITE" id="PS50995"/>
    </source>
</evidence>
<dbReference type="InterPro" id="IPR023187">
    <property type="entry name" value="Tscrpt_reg_MarR-type_CS"/>
</dbReference>
<evidence type="ECO:0000256" key="2">
    <source>
        <dbReference type="ARBA" id="ARBA00023125"/>
    </source>
</evidence>
<dbReference type="PROSITE" id="PS01117">
    <property type="entry name" value="HTH_MARR_1"/>
    <property type="match status" value="1"/>
</dbReference>
<dbReference type="SUPFAM" id="SSF46785">
    <property type="entry name" value="Winged helix' DNA-binding domain"/>
    <property type="match status" value="1"/>
</dbReference>
<dbReference type="PRINTS" id="PR00598">
    <property type="entry name" value="HTHMARR"/>
</dbReference>
<name>A0A371RI43_9PROT</name>
<organism evidence="5 6">
    <name type="scientific">Parvularcula marina</name>
    <dbReference type="NCBI Taxonomy" id="2292771"/>
    <lineage>
        <taxon>Bacteria</taxon>
        <taxon>Pseudomonadati</taxon>
        <taxon>Pseudomonadota</taxon>
        <taxon>Alphaproteobacteria</taxon>
        <taxon>Parvularculales</taxon>
        <taxon>Parvularculaceae</taxon>
        <taxon>Parvularcula</taxon>
    </lineage>
</organism>
<dbReference type="GO" id="GO:0003700">
    <property type="term" value="F:DNA-binding transcription factor activity"/>
    <property type="evidence" value="ECO:0007669"/>
    <property type="project" value="InterPro"/>
</dbReference>
<comment type="caution">
    <text evidence="5">The sequence shown here is derived from an EMBL/GenBank/DDBJ whole genome shotgun (WGS) entry which is preliminary data.</text>
</comment>
<dbReference type="OrthoDB" id="8906692at2"/>
<keyword evidence="3" id="KW-0804">Transcription</keyword>
<dbReference type="InterPro" id="IPR036388">
    <property type="entry name" value="WH-like_DNA-bd_sf"/>
</dbReference>
<dbReference type="PANTHER" id="PTHR33164">
    <property type="entry name" value="TRANSCRIPTIONAL REGULATOR, MARR FAMILY"/>
    <property type="match status" value="1"/>
</dbReference>
<reference evidence="5 6" key="1">
    <citation type="submission" date="2018-08" db="EMBL/GenBank/DDBJ databases">
        <title>Parvularcula sp. SM1705, isolated from surface water of the South Sea China.</title>
        <authorList>
            <person name="Sun L."/>
        </authorList>
    </citation>
    <scope>NUCLEOTIDE SEQUENCE [LARGE SCALE GENOMIC DNA]</scope>
    <source>
        <strain evidence="5 6">SM1705</strain>
    </source>
</reference>
<dbReference type="FunCoup" id="A0A371RI43">
    <property type="interactions" value="159"/>
</dbReference>
<dbReference type="Gene3D" id="1.10.10.10">
    <property type="entry name" value="Winged helix-like DNA-binding domain superfamily/Winged helix DNA-binding domain"/>
    <property type="match status" value="1"/>
</dbReference>
<sequence>MTSEAPDRKLMGLASIYEQVARAIYRERGPFVLQPAQWPVLRYLDLAGETARTASGIASFLGVELSTATRAAAALERRGFVSSRRNPDDRRVVFYELTDEGKTKLSEDPLQELALALGQVSQEDRSAFSRVVAHLADHLAQSKE</sequence>
<keyword evidence="6" id="KW-1185">Reference proteome</keyword>
<feature type="domain" description="HTH marR-type" evidence="4">
    <location>
        <begin position="1"/>
        <end position="137"/>
    </location>
</feature>
<evidence type="ECO:0000313" key="6">
    <source>
        <dbReference type="Proteomes" id="UP000264589"/>
    </source>
</evidence>
<accession>A0A371RI43</accession>
<dbReference type="GO" id="GO:0003677">
    <property type="term" value="F:DNA binding"/>
    <property type="evidence" value="ECO:0007669"/>
    <property type="project" value="UniProtKB-KW"/>
</dbReference>
<protein>
    <submittedName>
        <fullName evidence="5">MarR family transcriptional regulator</fullName>
    </submittedName>
</protein>
<gene>
    <name evidence="5" type="ORF">DX908_07605</name>
</gene>
<dbReference type="RefSeq" id="WP_116391760.1">
    <property type="nucleotide sequence ID" value="NZ_CAXQPM010000015.1"/>
</dbReference>
<dbReference type="Pfam" id="PF01047">
    <property type="entry name" value="MarR"/>
    <property type="match status" value="1"/>
</dbReference>
<keyword evidence="2" id="KW-0238">DNA-binding</keyword>
<dbReference type="InterPro" id="IPR036390">
    <property type="entry name" value="WH_DNA-bd_sf"/>
</dbReference>
<dbReference type="InterPro" id="IPR000835">
    <property type="entry name" value="HTH_MarR-typ"/>
</dbReference>
<dbReference type="GO" id="GO:0006950">
    <property type="term" value="P:response to stress"/>
    <property type="evidence" value="ECO:0007669"/>
    <property type="project" value="TreeGrafter"/>
</dbReference>
<dbReference type="PANTHER" id="PTHR33164:SF89">
    <property type="entry name" value="MARR FAMILY REGULATORY PROTEIN"/>
    <property type="match status" value="1"/>
</dbReference>
<dbReference type="SMART" id="SM00347">
    <property type="entry name" value="HTH_MARR"/>
    <property type="match status" value="1"/>
</dbReference>
<dbReference type="EMBL" id="QUQO01000001">
    <property type="protein sequence ID" value="RFB05129.1"/>
    <property type="molecule type" value="Genomic_DNA"/>
</dbReference>
<dbReference type="InParanoid" id="A0A371RI43"/>
<evidence type="ECO:0000256" key="1">
    <source>
        <dbReference type="ARBA" id="ARBA00023015"/>
    </source>
</evidence>
<dbReference type="PROSITE" id="PS50995">
    <property type="entry name" value="HTH_MARR_2"/>
    <property type="match status" value="1"/>
</dbReference>
<dbReference type="InterPro" id="IPR039422">
    <property type="entry name" value="MarR/SlyA-like"/>
</dbReference>
<evidence type="ECO:0000313" key="5">
    <source>
        <dbReference type="EMBL" id="RFB05129.1"/>
    </source>
</evidence>
<dbReference type="AlphaFoldDB" id="A0A371RI43"/>
<keyword evidence="1" id="KW-0805">Transcription regulation</keyword>
<evidence type="ECO:0000256" key="3">
    <source>
        <dbReference type="ARBA" id="ARBA00023163"/>
    </source>
</evidence>
<dbReference type="Proteomes" id="UP000264589">
    <property type="component" value="Unassembled WGS sequence"/>
</dbReference>